<dbReference type="EMBL" id="CM042021">
    <property type="protein sequence ID" value="KAI3818156.1"/>
    <property type="molecule type" value="Genomic_DNA"/>
</dbReference>
<protein>
    <submittedName>
        <fullName evidence="1">Uncharacterized protein</fullName>
    </submittedName>
</protein>
<organism evidence="1 2">
    <name type="scientific">Smallanthus sonchifolius</name>
    <dbReference type="NCBI Taxonomy" id="185202"/>
    <lineage>
        <taxon>Eukaryota</taxon>
        <taxon>Viridiplantae</taxon>
        <taxon>Streptophyta</taxon>
        <taxon>Embryophyta</taxon>
        <taxon>Tracheophyta</taxon>
        <taxon>Spermatophyta</taxon>
        <taxon>Magnoliopsida</taxon>
        <taxon>eudicotyledons</taxon>
        <taxon>Gunneridae</taxon>
        <taxon>Pentapetalae</taxon>
        <taxon>asterids</taxon>
        <taxon>campanulids</taxon>
        <taxon>Asterales</taxon>
        <taxon>Asteraceae</taxon>
        <taxon>Asteroideae</taxon>
        <taxon>Heliantheae alliance</taxon>
        <taxon>Millerieae</taxon>
        <taxon>Smallanthus</taxon>
    </lineage>
</organism>
<name>A0ACB9JEK1_9ASTR</name>
<reference evidence="2" key="1">
    <citation type="journal article" date="2022" name="Mol. Ecol. Resour.">
        <title>The genomes of chicory, endive, great burdock and yacon provide insights into Asteraceae palaeo-polyploidization history and plant inulin production.</title>
        <authorList>
            <person name="Fan W."/>
            <person name="Wang S."/>
            <person name="Wang H."/>
            <person name="Wang A."/>
            <person name="Jiang F."/>
            <person name="Liu H."/>
            <person name="Zhao H."/>
            <person name="Xu D."/>
            <person name="Zhang Y."/>
        </authorList>
    </citation>
    <scope>NUCLEOTIDE SEQUENCE [LARGE SCALE GENOMIC DNA]</scope>
    <source>
        <strain evidence="2">cv. Yunnan</strain>
    </source>
</reference>
<gene>
    <name evidence="1" type="ORF">L1987_11959</name>
</gene>
<dbReference type="Proteomes" id="UP001056120">
    <property type="component" value="Linkage Group LG04"/>
</dbReference>
<reference evidence="1 2" key="2">
    <citation type="journal article" date="2022" name="Mol. Ecol. Resour.">
        <title>The genomes of chicory, endive, great burdock and yacon provide insights into Asteraceae paleo-polyploidization history and plant inulin production.</title>
        <authorList>
            <person name="Fan W."/>
            <person name="Wang S."/>
            <person name="Wang H."/>
            <person name="Wang A."/>
            <person name="Jiang F."/>
            <person name="Liu H."/>
            <person name="Zhao H."/>
            <person name="Xu D."/>
            <person name="Zhang Y."/>
        </authorList>
    </citation>
    <scope>NUCLEOTIDE SEQUENCE [LARGE SCALE GENOMIC DNA]</scope>
    <source>
        <strain evidence="2">cv. Yunnan</strain>
        <tissue evidence="1">Leaves</tissue>
    </source>
</reference>
<keyword evidence="2" id="KW-1185">Reference proteome</keyword>
<evidence type="ECO:0000313" key="2">
    <source>
        <dbReference type="Proteomes" id="UP001056120"/>
    </source>
</evidence>
<sequence>MNNIFFQLFCVNLLEKYKEVLIENRVTLWSEVKNLMWAWRREPNTELEISDLFGLLSMIHDYTWAPGVDTWKWVSTRRKVDMVVK</sequence>
<proteinExistence type="predicted"/>
<evidence type="ECO:0000313" key="1">
    <source>
        <dbReference type="EMBL" id="KAI3818156.1"/>
    </source>
</evidence>
<accession>A0ACB9JEK1</accession>
<comment type="caution">
    <text evidence="1">The sequence shown here is derived from an EMBL/GenBank/DDBJ whole genome shotgun (WGS) entry which is preliminary data.</text>
</comment>